<feature type="binding site" evidence="15">
    <location>
        <position position="35"/>
    </location>
    <ligand>
        <name>Mg(2+)</name>
        <dbReference type="ChEBI" id="CHEBI:18420"/>
        <label>2</label>
    </ligand>
</feature>
<keyword evidence="12 16" id="KW-0472">Membrane</keyword>
<evidence type="ECO:0000256" key="2">
    <source>
        <dbReference type="ARBA" id="ARBA00022448"/>
    </source>
</evidence>
<dbReference type="GO" id="GO:0005525">
    <property type="term" value="F:GTP binding"/>
    <property type="evidence" value="ECO:0007669"/>
    <property type="project" value="UniProtKB-KW"/>
</dbReference>
<evidence type="ECO:0000256" key="4">
    <source>
        <dbReference type="ARBA" id="ARBA00022496"/>
    </source>
</evidence>
<feature type="transmembrane region" description="Helical" evidence="16">
    <location>
        <begin position="709"/>
        <end position="729"/>
    </location>
</feature>
<keyword evidence="3" id="KW-1003">Cell membrane</keyword>
<evidence type="ECO:0000256" key="15">
    <source>
        <dbReference type="PIRSR" id="PIRSR603373-2"/>
    </source>
</evidence>
<evidence type="ECO:0000256" key="3">
    <source>
        <dbReference type="ARBA" id="ARBA00022475"/>
    </source>
</evidence>
<evidence type="ECO:0000259" key="17">
    <source>
        <dbReference type="PROSITE" id="PS51711"/>
    </source>
</evidence>
<dbReference type="GO" id="GO:0046872">
    <property type="term" value="F:metal ion binding"/>
    <property type="evidence" value="ECO:0007669"/>
    <property type="project" value="UniProtKB-KW"/>
</dbReference>
<feature type="binding site" evidence="14">
    <location>
        <begin position="66"/>
        <end position="69"/>
    </location>
    <ligand>
        <name>GTP</name>
        <dbReference type="ChEBI" id="CHEBI:37565"/>
        <label>1</label>
    </ligand>
</feature>
<evidence type="ECO:0000256" key="9">
    <source>
        <dbReference type="ARBA" id="ARBA00023004"/>
    </source>
</evidence>
<comment type="function">
    <text evidence="16">Probable transporter of a GTP-driven Fe(2+) uptake system.</text>
</comment>
<dbReference type="PANTHER" id="PTHR43185:SF1">
    <property type="entry name" value="FE(2+) TRANSPORTER FEOB"/>
    <property type="match status" value="1"/>
</dbReference>
<dbReference type="PRINTS" id="PR00326">
    <property type="entry name" value="GTP1OBG"/>
</dbReference>
<sequence>MHETVQPATSLQSLTVALIGNPNTGKSTLFNSLCGGKARVGNFPGVTVEKKVGKYRFGDRQITLVDLPGTYSLSPRSADEMVSVDVLLGRQKEVTAPDAVVCIVDASNLERNLYLFSQIRDLNLPTVLVLNMWDLATSRGVQIDVEQLSERLGVPVVTTSAHRREGIERVTDAVLQAVETPGTKPVQLFPQAFYDEAQQLDEWLVANGEPKTHLFLRERMLLDIRGASEEAASQPDQTKLKAYLEEARGRLAASGHRIPAIETKLRYDWIRQQLDGVFTRSDTDQRLSTSDRIDKVLTHKVTGMIVFALIMLLIFQAIYTWSGPFMEMVEGLQNAANDLVGGMMGPGTLRSLLVDGIIAGVGSVIIFLPQIVMLFAFISILEDCGYMARAAFLMDKLMTKVGLSGKSFLPLMSSFACAIPGVMATRVIENRRDRMVTMLVAPLMSCSARLPVYILMIYTFIPASLLFGFLSLQATVLFAMYAIGALLAIPIAWLFKKTLFKGETPPFVMELPPYKWPSPKIVLDRVYDRSRAFVVRAGTLIFAVTVVVWALGYFPGDHTAQHQLAQQLETLHASPEENAEKIDELSAEFDSVSGALIRESYLGRMGKAIEPAVRPLGWDWRIGIGAVASFPAREVIISTMGTIFSLGGEVDEEDPSLKDALANATWPDGRPLFTVPVALSLMVFFALCAQCGATLMVIRRETNSWRWPIFTFAYMTGLAYIAALLTYQIGTSLMG</sequence>
<comment type="similarity">
    <text evidence="16">Belongs to the TRAFAC class TrmE-Era-EngA-EngB-Septin-like GTPase superfamily. FeoB GTPase (TC 9.A.8) family.</text>
</comment>
<dbReference type="AlphaFoldDB" id="A0A5C5VYA5"/>
<dbReference type="GO" id="GO:0015093">
    <property type="term" value="F:ferrous iron transmembrane transporter activity"/>
    <property type="evidence" value="ECO:0007669"/>
    <property type="project" value="UniProtKB-UniRule"/>
</dbReference>
<dbReference type="EMBL" id="SIHI01000036">
    <property type="protein sequence ID" value="TWT43005.1"/>
    <property type="molecule type" value="Genomic_DNA"/>
</dbReference>
<dbReference type="InterPro" id="IPR011642">
    <property type="entry name" value="Gate_dom"/>
</dbReference>
<keyword evidence="8 16" id="KW-1133">Transmembrane helix</keyword>
<dbReference type="NCBIfam" id="TIGR00437">
    <property type="entry name" value="feoB"/>
    <property type="match status" value="1"/>
</dbReference>
<feature type="transmembrane region" description="Helical" evidence="16">
    <location>
        <begin position="450"/>
        <end position="470"/>
    </location>
</feature>
<name>A0A5C5VYA5_9PLAN</name>
<evidence type="ECO:0000256" key="16">
    <source>
        <dbReference type="RuleBase" id="RU362098"/>
    </source>
</evidence>
<dbReference type="InterPro" id="IPR003373">
    <property type="entry name" value="Fe2_transport_prot-B"/>
</dbReference>
<feature type="binding site" evidence="15">
    <location>
        <position position="32"/>
    </location>
    <ligand>
        <name>Mg(2+)</name>
        <dbReference type="ChEBI" id="CHEBI:18420"/>
        <label>2</label>
    </ligand>
</feature>
<dbReference type="InterPro" id="IPR011640">
    <property type="entry name" value="Fe2_transport_prot_B_C"/>
</dbReference>
<comment type="subcellular location">
    <subcellularLocation>
        <location evidence="1 16">Cell inner membrane</location>
        <topology evidence="1 16">Multi-pass membrane protein</topology>
    </subcellularLocation>
</comment>
<evidence type="ECO:0000256" key="11">
    <source>
        <dbReference type="ARBA" id="ARBA00023134"/>
    </source>
</evidence>
<gene>
    <name evidence="18" type="primary">feoB</name>
    <name evidence="18" type="ORF">KOR42_46050</name>
</gene>
<feature type="binding site" evidence="15">
    <location>
        <position position="31"/>
    </location>
    <ligand>
        <name>Mg(2+)</name>
        <dbReference type="ChEBI" id="CHEBI:18420"/>
        <label>2</label>
    </ligand>
</feature>
<dbReference type="PROSITE" id="PS51711">
    <property type="entry name" value="G_FEOB"/>
    <property type="match status" value="1"/>
</dbReference>
<dbReference type="RefSeq" id="WP_146511946.1">
    <property type="nucleotide sequence ID" value="NZ_SIHI01000036.1"/>
</dbReference>
<evidence type="ECO:0000256" key="1">
    <source>
        <dbReference type="ARBA" id="ARBA00004429"/>
    </source>
</evidence>
<feature type="domain" description="FeoB-type G" evidence="17">
    <location>
        <begin position="13"/>
        <end position="180"/>
    </location>
</feature>
<keyword evidence="15" id="KW-0460">Magnesium</keyword>
<dbReference type="SUPFAM" id="SSF52540">
    <property type="entry name" value="P-loop containing nucleoside triphosphate hydrolases"/>
    <property type="match status" value="1"/>
</dbReference>
<keyword evidence="19" id="KW-1185">Reference proteome</keyword>
<evidence type="ECO:0000256" key="10">
    <source>
        <dbReference type="ARBA" id="ARBA00023065"/>
    </source>
</evidence>
<dbReference type="PANTHER" id="PTHR43185">
    <property type="entry name" value="FERROUS IRON TRANSPORT PROTEIN B"/>
    <property type="match status" value="1"/>
</dbReference>
<evidence type="ECO:0000313" key="18">
    <source>
        <dbReference type="EMBL" id="TWT43005.1"/>
    </source>
</evidence>
<evidence type="ECO:0000256" key="8">
    <source>
        <dbReference type="ARBA" id="ARBA00022989"/>
    </source>
</evidence>
<organism evidence="18 19">
    <name type="scientific">Thalassoglobus neptunius</name>
    <dbReference type="NCBI Taxonomy" id="1938619"/>
    <lineage>
        <taxon>Bacteria</taxon>
        <taxon>Pseudomonadati</taxon>
        <taxon>Planctomycetota</taxon>
        <taxon>Planctomycetia</taxon>
        <taxon>Planctomycetales</taxon>
        <taxon>Planctomycetaceae</taxon>
        <taxon>Thalassoglobus</taxon>
    </lineage>
</organism>
<dbReference type="Pfam" id="PF02421">
    <property type="entry name" value="FeoB_N"/>
    <property type="match status" value="1"/>
</dbReference>
<evidence type="ECO:0000256" key="7">
    <source>
        <dbReference type="ARBA" id="ARBA00022741"/>
    </source>
</evidence>
<dbReference type="InterPro" id="IPR006073">
    <property type="entry name" value="GTP-bd"/>
</dbReference>
<dbReference type="Pfam" id="PF07664">
    <property type="entry name" value="FeoB_C"/>
    <property type="match status" value="1"/>
</dbReference>
<feature type="binding site" evidence="14">
    <location>
        <begin position="20"/>
        <end position="27"/>
    </location>
    <ligand>
        <name>GTP</name>
        <dbReference type="ChEBI" id="CHEBI:37565"/>
        <label>1</label>
    </ligand>
</feature>
<feature type="transmembrane region" description="Helical" evidence="16">
    <location>
        <begin position="352"/>
        <end position="378"/>
    </location>
</feature>
<dbReference type="InterPro" id="IPR027417">
    <property type="entry name" value="P-loop_NTPase"/>
</dbReference>
<keyword evidence="6 16" id="KW-0812">Transmembrane</keyword>
<dbReference type="InterPro" id="IPR050860">
    <property type="entry name" value="FeoB_GTPase"/>
</dbReference>
<keyword evidence="4 16" id="KW-0410">Iron transport</keyword>
<feature type="transmembrane region" description="Helical" evidence="16">
    <location>
        <begin position="673"/>
        <end position="697"/>
    </location>
</feature>
<comment type="caution">
    <text evidence="18">The sequence shown here is derived from an EMBL/GenBank/DDBJ whole genome shotgun (WGS) entry which is preliminary data.</text>
</comment>
<feature type="transmembrane region" description="Helical" evidence="16">
    <location>
        <begin position="476"/>
        <end position="495"/>
    </location>
</feature>
<dbReference type="InterPro" id="IPR005225">
    <property type="entry name" value="Small_GTP-bd"/>
</dbReference>
<dbReference type="FunFam" id="3.40.50.300:FF:000426">
    <property type="entry name" value="Ferrous iron transport protein B"/>
    <property type="match status" value="1"/>
</dbReference>
<dbReference type="Proteomes" id="UP000317243">
    <property type="component" value="Unassembled WGS sequence"/>
</dbReference>
<evidence type="ECO:0000313" key="19">
    <source>
        <dbReference type="Proteomes" id="UP000317243"/>
    </source>
</evidence>
<keyword evidence="9 16" id="KW-0408">Iron</keyword>
<accession>A0A5C5VYA5</accession>
<keyword evidence="11 14" id="KW-0342">GTP-binding</keyword>
<dbReference type="Gene3D" id="3.40.50.300">
    <property type="entry name" value="P-loop containing nucleotide triphosphate hydrolases"/>
    <property type="match status" value="1"/>
</dbReference>
<evidence type="ECO:0000256" key="5">
    <source>
        <dbReference type="ARBA" id="ARBA00022519"/>
    </source>
</evidence>
<evidence type="ECO:0000256" key="13">
    <source>
        <dbReference type="NCBIfam" id="TIGR00437"/>
    </source>
</evidence>
<dbReference type="CDD" id="cd01879">
    <property type="entry name" value="FeoB"/>
    <property type="match status" value="1"/>
</dbReference>
<dbReference type="OrthoDB" id="9809127at2"/>
<evidence type="ECO:0000256" key="14">
    <source>
        <dbReference type="PIRSR" id="PIRSR603373-1"/>
    </source>
</evidence>
<proteinExistence type="inferred from homology"/>
<keyword evidence="2 16" id="KW-0813">Transport</keyword>
<keyword evidence="15" id="KW-0479">Metal-binding</keyword>
<evidence type="ECO:0000256" key="6">
    <source>
        <dbReference type="ARBA" id="ARBA00022692"/>
    </source>
</evidence>
<feature type="transmembrane region" description="Helical" evidence="16">
    <location>
        <begin position="408"/>
        <end position="429"/>
    </location>
</feature>
<keyword evidence="7 14" id="KW-0547">Nucleotide-binding</keyword>
<feature type="transmembrane region" description="Helical" evidence="16">
    <location>
        <begin position="301"/>
        <end position="321"/>
    </location>
</feature>
<evidence type="ECO:0000256" key="12">
    <source>
        <dbReference type="ARBA" id="ARBA00023136"/>
    </source>
</evidence>
<feature type="transmembrane region" description="Helical" evidence="16">
    <location>
        <begin position="533"/>
        <end position="554"/>
    </location>
</feature>
<dbReference type="NCBIfam" id="TIGR00231">
    <property type="entry name" value="small_GTP"/>
    <property type="match status" value="1"/>
</dbReference>
<dbReference type="InterPro" id="IPR030389">
    <property type="entry name" value="G_FEOB_dom"/>
</dbReference>
<dbReference type="Pfam" id="PF07670">
    <property type="entry name" value="Gate"/>
    <property type="match status" value="2"/>
</dbReference>
<protein>
    <recommendedName>
        <fullName evidence="13 16">Ferrous iron transport protein B</fullName>
    </recommendedName>
</protein>
<feature type="binding site" evidence="14">
    <location>
        <begin position="131"/>
        <end position="134"/>
    </location>
    <ligand>
        <name>GTP</name>
        <dbReference type="ChEBI" id="CHEBI:37565"/>
        <label>1</label>
    </ligand>
</feature>
<feature type="binding site" evidence="14">
    <location>
        <begin position="160"/>
        <end position="162"/>
    </location>
    <ligand>
        <name>GTP</name>
        <dbReference type="ChEBI" id="CHEBI:37565"/>
        <label>1</label>
    </ligand>
</feature>
<keyword evidence="5" id="KW-0997">Cell inner membrane</keyword>
<dbReference type="GO" id="GO:0005886">
    <property type="term" value="C:plasma membrane"/>
    <property type="evidence" value="ECO:0007669"/>
    <property type="project" value="UniProtKB-SubCell"/>
</dbReference>
<keyword evidence="10" id="KW-0406">Ion transport</keyword>
<reference evidence="18 19" key="1">
    <citation type="submission" date="2019-02" db="EMBL/GenBank/DDBJ databases">
        <title>Deep-cultivation of Planctomycetes and their phenomic and genomic characterization uncovers novel biology.</title>
        <authorList>
            <person name="Wiegand S."/>
            <person name="Jogler M."/>
            <person name="Boedeker C."/>
            <person name="Pinto D."/>
            <person name="Vollmers J."/>
            <person name="Rivas-Marin E."/>
            <person name="Kohn T."/>
            <person name="Peeters S.H."/>
            <person name="Heuer A."/>
            <person name="Rast P."/>
            <person name="Oberbeckmann S."/>
            <person name="Bunk B."/>
            <person name="Jeske O."/>
            <person name="Meyerdierks A."/>
            <person name="Storesund J.E."/>
            <person name="Kallscheuer N."/>
            <person name="Luecker S."/>
            <person name="Lage O.M."/>
            <person name="Pohl T."/>
            <person name="Merkel B.J."/>
            <person name="Hornburger P."/>
            <person name="Mueller R.-W."/>
            <person name="Bruemmer F."/>
            <person name="Labrenz M."/>
            <person name="Spormann A.M."/>
            <person name="Op Den Camp H."/>
            <person name="Overmann J."/>
            <person name="Amann R."/>
            <person name="Jetten M.S.M."/>
            <person name="Mascher T."/>
            <person name="Medema M.H."/>
            <person name="Devos D.P."/>
            <person name="Kaster A.-K."/>
            <person name="Ovreas L."/>
            <person name="Rohde M."/>
            <person name="Galperin M.Y."/>
            <person name="Jogler C."/>
        </authorList>
    </citation>
    <scope>NUCLEOTIDE SEQUENCE [LARGE SCALE GENOMIC DNA]</scope>
    <source>
        <strain evidence="18 19">KOR42</strain>
    </source>
</reference>
<feature type="binding site" evidence="14">
    <location>
        <begin position="45"/>
        <end position="49"/>
    </location>
    <ligand>
        <name>GTP</name>
        <dbReference type="ChEBI" id="CHEBI:37565"/>
        <label>1</label>
    </ligand>
</feature>